<dbReference type="PANTHER" id="PTHR34494">
    <property type="entry name" value="PROTEIN CBG25024"/>
    <property type="match status" value="1"/>
</dbReference>
<feature type="non-terminal residue" evidence="2">
    <location>
        <position position="464"/>
    </location>
</feature>
<evidence type="ECO:0000256" key="1">
    <source>
        <dbReference type="SAM" id="MobiDB-lite"/>
    </source>
</evidence>
<dbReference type="STRING" id="151549.A0A4C1W2T5"/>
<protein>
    <submittedName>
        <fullName evidence="2">Uncharacterized protein</fullName>
    </submittedName>
</protein>
<accession>A0A4C1W2T5</accession>
<dbReference type="EMBL" id="BGZK01000465">
    <property type="protein sequence ID" value="GBP45170.1"/>
    <property type="molecule type" value="Genomic_DNA"/>
</dbReference>
<feature type="compositionally biased region" description="Low complexity" evidence="1">
    <location>
        <begin position="206"/>
        <end position="222"/>
    </location>
</feature>
<dbReference type="PANTHER" id="PTHR34494:SF1">
    <property type="entry name" value="PROTEIN CBG25024"/>
    <property type="match status" value="1"/>
</dbReference>
<dbReference type="OrthoDB" id="6162903at2759"/>
<sequence>MFLNSIPGLGHVKGLAHYLTGDIKGGNKAMREATRTTVVIGAGVVGSVAGPAGAALGVVSVGMLMDSATSIATNELHGICGNIDNIVEDVKKGKVPIVSTLETGLTVGTDLLTGLGAGTVASRVSKSAGSSAGKTIVKSAGKSFGNSGGGLGVGGGGLGGGDDRGRGSGGGSASSNNKPNSNSSGQSSNNQSSDSNQSNESDTQTKSKSNNESNNTNKSCCNRNTKSGSNGSGSQPPKKNKDSSKKECNLKSTSILAKLLEIFGVESLDDICIEGKYIFKGLNGGQKNFLKTRLQNLKRQDYNIEQVIKIIVKIFKRICTDGADINYKNFLSHMEFVATVVGEQVGRLNDLYNDGPQNLRDLVNLEIFSRLSVAKRLRQLAEMITNNILSPGGVALLKDANVDRIVSIFKSLQAQIEEIRMEPDFRNMLSAVYHYYKRRLVPEQNRELSVSEYFELIKSLMSDV</sequence>
<evidence type="ECO:0000313" key="2">
    <source>
        <dbReference type="EMBL" id="GBP45170.1"/>
    </source>
</evidence>
<comment type="caution">
    <text evidence="2">The sequence shown here is derived from an EMBL/GenBank/DDBJ whole genome shotgun (WGS) entry which is preliminary data.</text>
</comment>
<keyword evidence="3" id="KW-1185">Reference proteome</keyword>
<feature type="compositionally biased region" description="Polar residues" evidence="1">
    <location>
        <begin position="223"/>
        <end position="237"/>
    </location>
</feature>
<reference evidence="2 3" key="1">
    <citation type="journal article" date="2019" name="Commun. Biol.">
        <title>The bagworm genome reveals a unique fibroin gene that provides high tensile strength.</title>
        <authorList>
            <person name="Kono N."/>
            <person name="Nakamura H."/>
            <person name="Ohtoshi R."/>
            <person name="Tomita M."/>
            <person name="Numata K."/>
            <person name="Arakawa K."/>
        </authorList>
    </citation>
    <scope>NUCLEOTIDE SEQUENCE [LARGE SCALE GENOMIC DNA]</scope>
</reference>
<feature type="compositionally biased region" description="Low complexity" evidence="1">
    <location>
        <begin position="173"/>
        <end position="199"/>
    </location>
</feature>
<dbReference type="Proteomes" id="UP000299102">
    <property type="component" value="Unassembled WGS sequence"/>
</dbReference>
<name>A0A4C1W2T5_EUMVA</name>
<feature type="region of interest" description="Disordered" evidence="1">
    <location>
        <begin position="155"/>
        <end position="247"/>
    </location>
</feature>
<dbReference type="AlphaFoldDB" id="A0A4C1W2T5"/>
<evidence type="ECO:0000313" key="3">
    <source>
        <dbReference type="Proteomes" id="UP000299102"/>
    </source>
</evidence>
<gene>
    <name evidence="2" type="ORF">EVAR_95822_1</name>
</gene>
<proteinExistence type="predicted"/>
<organism evidence="2 3">
    <name type="scientific">Eumeta variegata</name>
    <name type="common">Bagworm moth</name>
    <name type="synonym">Eumeta japonica</name>
    <dbReference type="NCBI Taxonomy" id="151549"/>
    <lineage>
        <taxon>Eukaryota</taxon>
        <taxon>Metazoa</taxon>
        <taxon>Ecdysozoa</taxon>
        <taxon>Arthropoda</taxon>
        <taxon>Hexapoda</taxon>
        <taxon>Insecta</taxon>
        <taxon>Pterygota</taxon>
        <taxon>Neoptera</taxon>
        <taxon>Endopterygota</taxon>
        <taxon>Lepidoptera</taxon>
        <taxon>Glossata</taxon>
        <taxon>Ditrysia</taxon>
        <taxon>Tineoidea</taxon>
        <taxon>Psychidae</taxon>
        <taxon>Oiketicinae</taxon>
        <taxon>Eumeta</taxon>
    </lineage>
</organism>